<evidence type="ECO:0008006" key="5">
    <source>
        <dbReference type="Google" id="ProtNLM"/>
    </source>
</evidence>
<dbReference type="STRING" id="1192759.GCA_000277525_02609"/>
<dbReference type="InterPro" id="IPR050194">
    <property type="entry name" value="Glycosyltransferase_grp1"/>
</dbReference>
<comment type="caution">
    <text evidence="3">The sequence shown here is derived from an EMBL/GenBank/DDBJ whole genome shotgun (WGS) entry which is preliminary data.</text>
</comment>
<dbReference type="GO" id="GO:0016757">
    <property type="term" value="F:glycosyltransferase activity"/>
    <property type="evidence" value="ECO:0007669"/>
    <property type="project" value="InterPro"/>
</dbReference>
<dbReference type="SUPFAM" id="SSF53756">
    <property type="entry name" value="UDP-Glycosyltransferase/glycogen phosphorylase"/>
    <property type="match status" value="1"/>
</dbReference>
<evidence type="ECO:0000259" key="2">
    <source>
        <dbReference type="Pfam" id="PF13439"/>
    </source>
</evidence>
<dbReference type="RefSeq" id="WP_130754020.1">
    <property type="nucleotide sequence ID" value="NZ_BBQY01000023.1"/>
</dbReference>
<dbReference type="InterPro" id="IPR001296">
    <property type="entry name" value="Glyco_trans_1"/>
</dbReference>
<organism evidence="3 4">
    <name type="scientific">Sphingobium xenophagum</name>
    <dbReference type="NCBI Taxonomy" id="121428"/>
    <lineage>
        <taxon>Bacteria</taxon>
        <taxon>Pseudomonadati</taxon>
        <taxon>Pseudomonadota</taxon>
        <taxon>Alphaproteobacteria</taxon>
        <taxon>Sphingomonadales</taxon>
        <taxon>Sphingomonadaceae</taxon>
        <taxon>Sphingobium</taxon>
    </lineage>
</organism>
<gene>
    <name evidence="3" type="ORF">MBESOW_P3383</name>
</gene>
<keyword evidence="4" id="KW-1185">Reference proteome</keyword>
<feature type="domain" description="Glycosyltransferase subfamily 4-like N-terminal" evidence="2">
    <location>
        <begin position="19"/>
        <end position="171"/>
    </location>
</feature>
<dbReference type="AlphaFoldDB" id="A0A401J634"/>
<dbReference type="Pfam" id="PF13439">
    <property type="entry name" value="Glyco_transf_4"/>
    <property type="match status" value="1"/>
</dbReference>
<dbReference type="Pfam" id="PF00534">
    <property type="entry name" value="Glycos_transf_1"/>
    <property type="match status" value="1"/>
</dbReference>
<dbReference type="Proteomes" id="UP000290975">
    <property type="component" value="Unassembled WGS sequence"/>
</dbReference>
<proteinExistence type="predicted"/>
<evidence type="ECO:0000313" key="4">
    <source>
        <dbReference type="Proteomes" id="UP000290975"/>
    </source>
</evidence>
<evidence type="ECO:0000259" key="1">
    <source>
        <dbReference type="Pfam" id="PF00534"/>
    </source>
</evidence>
<reference evidence="3 4" key="1">
    <citation type="submission" date="2014-12" db="EMBL/GenBank/DDBJ databases">
        <title>Whole genome sequencing of Sphingobium xenophagum OW59.</title>
        <authorList>
            <person name="Ohta Y."/>
            <person name="Nishi S."/>
            <person name="Hatada Y."/>
        </authorList>
    </citation>
    <scope>NUCLEOTIDE SEQUENCE [LARGE SCALE GENOMIC DNA]</scope>
    <source>
        <strain evidence="3 4">OW59</strain>
    </source>
</reference>
<dbReference type="CDD" id="cd03802">
    <property type="entry name" value="GT4_AviGT4-like"/>
    <property type="match status" value="1"/>
</dbReference>
<feature type="domain" description="Glycosyl transferase family 1" evidence="1">
    <location>
        <begin position="177"/>
        <end position="321"/>
    </location>
</feature>
<name>A0A401J634_SPHXE</name>
<dbReference type="InterPro" id="IPR028098">
    <property type="entry name" value="Glyco_trans_4-like_N"/>
</dbReference>
<dbReference type="EMBL" id="BBQY01000023">
    <property type="protein sequence ID" value="GBH32122.1"/>
    <property type="molecule type" value="Genomic_DNA"/>
</dbReference>
<protein>
    <recommendedName>
        <fullName evidence="5">Glycosyltransferase subfamily 4-like N-terminal domain-containing protein</fullName>
    </recommendedName>
</protein>
<dbReference type="PANTHER" id="PTHR45947">
    <property type="entry name" value="SULFOQUINOVOSYL TRANSFERASE SQD2"/>
    <property type="match status" value="1"/>
</dbReference>
<accession>A0A401J634</accession>
<evidence type="ECO:0000313" key="3">
    <source>
        <dbReference type="EMBL" id="GBH32122.1"/>
    </source>
</evidence>
<dbReference type="Gene3D" id="3.40.50.2000">
    <property type="entry name" value="Glycogen Phosphorylase B"/>
    <property type="match status" value="2"/>
</dbReference>
<dbReference type="PANTHER" id="PTHR45947:SF3">
    <property type="entry name" value="SULFOQUINOVOSYL TRANSFERASE SQD2"/>
    <property type="match status" value="1"/>
</dbReference>
<sequence length="384" mass="41809">MRIGIIAHLKHPIAEPFAGGLEMHTHLLARSLRDRGHAVTLFASSRSQPGINLEAICAETAIQTVGTTEASDVPFFREHHAYLSLMTDLRHRDFDIIHNNSLHYLPVAMADSLPMPMVTTLHTPPFCWLESGIRLCTARSHSFVAVSRSVAALWNHVTHSDAVIWNGIDLQKFAFHPQPAVDPYLVWYGRIVPEKGLHLAIEAARRVGLPLKIAGPILDDNYYRTEIAPALSQDVAHVGHLTHEQLAHLVGGARAFLCTPMWDEPYGLVVAEALACGVPVAAFARGAIPEILDSKCGVLAVPEDVTSLANAVLAALALDRSACRTRAEQMCDADRMVDNYEALYLRQIARAAPTVCSEKTASIHLMPSTRLPHSASSASSAFLG</sequence>